<feature type="compositionally biased region" description="Pro residues" evidence="1">
    <location>
        <begin position="259"/>
        <end position="270"/>
    </location>
</feature>
<dbReference type="Proteomes" id="UP000011074">
    <property type="component" value="Chromosome"/>
</dbReference>
<reference evidence="2" key="2">
    <citation type="submission" date="2020-01" db="EMBL/GenBank/DDBJ databases">
        <authorList>
            <person name="Algora L."/>
            <person name="Schniete J.K."/>
            <person name="MacFadyen A."/>
            <person name="Hoskisson P.A."/>
            <person name="Hunter I.S."/>
            <person name="Herron P.R."/>
        </authorList>
    </citation>
    <scope>NUCLEOTIDE SEQUENCE</scope>
    <source>
        <strain evidence="2">ATCC 10970</strain>
    </source>
</reference>
<reference evidence="2" key="1">
    <citation type="submission" date="2012-12" db="EMBL/GenBank/DDBJ databases">
        <authorList>
            <person name="Pethick F.E."/>
            <person name="MacFadyen A.C."/>
            <person name="Tang Z."/>
            <person name="Sangal V."/>
            <person name="Tze-Tze L."/>
            <person name="Chu J."/>
            <person name="Guo M."/>
            <person name="Kirby R."/>
            <person name="Hoskisson P.A."/>
            <person name="Herron P.R."/>
            <person name="Hunter I.S."/>
        </authorList>
    </citation>
    <scope>NUCLEOTIDE SEQUENCE</scope>
    <source>
        <strain evidence="2">ATCC 10970</strain>
    </source>
</reference>
<evidence type="ECO:0000313" key="2">
    <source>
        <dbReference type="EMBL" id="QST78983.1"/>
    </source>
</evidence>
<name>A0A8A1UEP0_STRR1</name>
<sequence>MWTVTLRFSGWILGDLARPAAAGHCELTEGEGAVIRYDEGADSLVFAPDTGPHPHGLAVVTARDGHWCLTNLHAEDTYFVENMESGGEFVKVVPRRRDIPIPFELARIVLPVPKGAGKVDVFGPEPHYLAPSSLSESAANWPRLDESCVYFRVLVALCEPQLRGSPPGAVPTIAEVVERLRGCRPVYRISRAAVNHHIDYLATHKLRVGEWAGAADGKRSYWKREAIVAMALRSGLVGEEHLKMLPNQRVTGRQAPDPLRAPVPPRRSRR</sequence>
<organism evidence="2 3">
    <name type="scientific">Streptomyces rimosus subsp. rimosus (strain ATCC 10970 / DSM 40260 / JCM 4667 / NRRL 2234)</name>
    <dbReference type="NCBI Taxonomy" id="1265868"/>
    <lineage>
        <taxon>Bacteria</taxon>
        <taxon>Bacillati</taxon>
        <taxon>Actinomycetota</taxon>
        <taxon>Actinomycetes</taxon>
        <taxon>Kitasatosporales</taxon>
        <taxon>Streptomycetaceae</taxon>
        <taxon>Streptomyces</taxon>
    </lineage>
</organism>
<evidence type="ECO:0008006" key="4">
    <source>
        <dbReference type="Google" id="ProtNLM"/>
    </source>
</evidence>
<protein>
    <recommendedName>
        <fullName evidence="4">Serine/threonine protein kinase</fullName>
    </recommendedName>
</protein>
<accession>A0A8A1UEP0</accession>
<gene>
    <name evidence="2" type="ORF">SRIM_001235</name>
</gene>
<evidence type="ECO:0000313" key="3">
    <source>
        <dbReference type="Proteomes" id="UP000011074"/>
    </source>
</evidence>
<evidence type="ECO:0000256" key="1">
    <source>
        <dbReference type="SAM" id="MobiDB-lite"/>
    </source>
</evidence>
<feature type="region of interest" description="Disordered" evidence="1">
    <location>
        <begin position="245"/>
        <end position="270"/>
    </location>
</feature>
<proteinExistence type="predicted"/>
<dbReference type="AlphaFoldDB" id="A0A8A1UEP0"/>
<dbReference type="EMBL" id="CP048261">
    <property type="protein sequence ID" value="QST78983.1"/>
    <property type="molecule type" value="Genomic_DNA"/>
</dbReference>
<reference evidence="2" key="3">
    <citation type="journal article" date="2021" name="bioRxiv">
        <title>Bilateral symmetry of linear streptomycete chromosomes.</title>
        <authorList>
            <person name="Algora-Gallardo L."/>
            <person name="Schniete J.K."/>
            <person name="Mark D.R."/>
            <person name="Hunter I.S."/>
            <person name="Herron P.R."/>
        </authorList>
    </citation>
    <scope>NUCLEOTIDE SEQUENCE</scope>
    <source>
        <strain evidence="2">ATCC 10970</strain>
    </source>
</reference>